<dbReference type="PROSITE" id="PS00069">
    <property type="entry name" value="G6P_DEHYDROGENASE"/>
    <property type="match status" value="1"/>
</dbReference>
<dbReference type="PRINTS" id="PR00079">
    <property type="entry name" value="G6PDHDRGNASE"/>
</dbReference>
<feature type="domain" description="Glucose-6-phosphate dehydrogenase C-terminal" evidence="9">
    <location>
        <begin position="195"/>
        <end position="465"/>
    </location>
</feature>
<evidence type="ECO:0000256" key="3">
    <source>
        <dbReference type="ARBA" id="ARBA00022526"/>
    </source>
</evidence>
<dbReference type="InterPro" id="IPR022675">
    <property type="entry name" value="G6P_DH_C"/>
</dbReference>
<gene>
    <name evidence="7" type="primary">zwf</name>
    <name evidence="10" type="ORF">FDO65_12820</name>
</gene>
<dbReference type="GO" id="GO:0006006">
    <property type="term" value="P:glucose metabolic process"/>
    <property type="evidence" value="ECO:0007669"/>
    <property type="project" value="UniProtKB-KW"/>
</dbReference>
<evidence type="ECO:0000256" key="7">
    <source>
        <dbReference type="HAMAP-Rule" id="MF_00966"/>
    </source>
</evidence>
<dbReference type="InterPro" id="IPR022674">
    <property type="entry name" value="G6P_DH_NAD-bd"/>
</dbReference>
<reference evidence="10 11" key="1">
    <citation type="submission" date="2019-05" db="EMBL/GenBank/DDBJ databases">
        <title>Nakamurella sp. N5BH11, whole genome shotgun sequence.</title>
        <authorList>
            <person name="Tuo L."/>
        </authorList>
    </citation>
    <scope>NUCLEOTIDE SEQUENCE [LARGE SCALE GENOMIC DNA]</scope>
    <source>
        <strain evidence="10 11">N5BH11</strain>
    </source>
</reference>
<comment type="pathway">
    <text evidence="1 7">Carbohydrate degradation; pentose phosphate pathway; D-ribulose 5-phosphate from D-glucose 6-phosphate (oxidative stage): step 1/3.</text>
</comment>
<dbReference type="RefSeq" id="WP_137450105.1">
    <property type="nucleotide sequence ID" value="NZ_SZZH01000003.1"/>
</dbReference>
<comment type="similarity">
    <text evidence="2 7">Belongs to the glucose-6-phosphate dehydrogenase family.</text>
</comment>
<dbReference type="InterPro" id="IPR001282">
    <property type="entry name" value="G6P_DH"/>
</dbReference>
<feature type="binding site" evidence="7">
    <location>
        <position position="187"/>
    </location>
    <ligand>
        <name>substrate</name>
    </ligand>
</feature>
<feature type="binding site" evidence="7">
    <location>
        <position position="240"/>
    </location>
    <ligand>
        <name>substrate</name>
    </ligand>
</feature>
<evidence type="ECO:0000256" key="1">
    <source>
        <dbReference type="ARBA" id="ARBA00004937"/>
    </source>
</evidence>
<dbReference type="GO" id="GO:0009051">
    <property type="term" value="P:pentose-phosphate shunt, oxidative branch"/>
    <property type="evidence" value="ECO:0007669"/>
    <property type="project" value="TreeGrafter"/>
</dbReference>
<organism evidence="10 11">
    <name type="scientific">Nakamurella flava</name>
    <dbReference type="NCBI Taxonomy" id="2576308"/>
    <lineage>
        <taxon>Bacteria</taxon>
        <taxon>Bacillati</taxon>
        <taxon>Actinomycetota</taxon>
        <taxon>Actinomycetes</taxon>
        <taxon>Nakamurellales</taxon>
        <taxon>Nakamurellaceae</taxon>
        <taxon>Nakamurella</taxon>
    </lineage>
</organism>
<comment type="caution">
    <text evidence="10">The sequence shown here is derived from an EMBL/GenBank/DDBJ whole genome shotgun (WGS) entry which is preliminary data.</text>
</comment>
<dbReference type="InterPro" id="IPR036291">
    <property type="entry name" value="NAD(P)-bd_dom_sf"/>
</dbReference>
<evidence type="ECO:0000256" key="4">
    <source>
        <dbReference type="ARBA" id="ARBA00022857"/>
    </source>
</evidence>
<dbReference type="Pfam" id="PF00479">
    <property type="entry name" value="G6PD_N"/>
    <property type="match status" value="1"/>
</dbReference>
<dbReference type="AlphaFoldDB" id="A0A4U6QEM6"/>
<dbReference type="GO" id="GO:0050661">
    <property type="term" value="F:NADP binding"/>
    <property type="evidence" value="ECO:0007669"/>
    <property type="project" value="UniProtKB-UniRule"/>
</dbReference>
<dbReference type="PANTHER" id="PTHR23429">
    <property type="entry name" value="GLUCOSE-6-PHOSPHATE 1-DEHYDROGENASE G6PD"/>
    <property type="match status" value="1"/>
</dbReference>
<comment type="function">
    <text evidence="7">Catalyzes the oxidation of glucose 6-phosphate to 6-phosphogluconolactone.</text>
</comment>
<keyword evidence="3 7" id="KW-0313">Glucose metabolism</keyword>
<proteinExistence type="inferred from homology"/>
<dbReference type="EMBL" id="SZZH01000003">
    <property type="protein sequence ID" value="TKV58442.1"/>
    <property type="molecule type" value="Genomic_DNA"/>
</dbReference>
<feature type="active site" description="Proton acceptor" evidence="7">
    <location>
        <position position="245"/>
    </location>
</feature>
<dbReference type="SUPFAM" id="SSF55347">
    <property type="entry name" value="Glyceraldehyde-3-phosphate dehydrogenase-like, C-terminal domain"/>
    <property type="match status" value="1"/>
</dbReference>
<dbReference type="Proteomes" id="UP000306985">
    <property type="component" value="Unassembled WGS sequence"/>
</dbReference>
<evidence type="ECO:0000313" key="11">
    <source>
        <dbReference type="Proteomes" id="UP000306985"/>
    </source>
</evidence>
<feature type="binding site" evidence="7">
    <location>
        <position position="48"/>
    </location>
    <ligand>
        <name>NADP(+)</name>
        <dbReference type="ChEBI" id="CHEBI:58349"/>
    </ligand>
</feature>
<dbReference type="HAMAP" id="MF_00966">
    <property type="entry name" value="G6PD"/>
    <property type="match status" value="1"/>
</dbReference>
<feature type="binding site" evidence="7">
    <location>
        <position position="331"/>
    </location>
    <ligand>
        <name>substrate</name>
    </ligand>
</feature>
<dbReference type="GO" id="GO:0004345">
    <property type="term" value="F:glucose-6-phosphate dehydrogenase activity"/>
    <property type="evidence" value="ECO:0007669"/>
    <property type="project" value="UniProtKB-UniRule"/>
</dbReference>
<keyword evidence="6 7" id="KW-0119">Carbohydrate metabolism</keyword>
<keyword evidence="11" id="KW-1185">Reference proteome</keyword>
<sequence>MTSSGDPVVFVLFGATGDLAKRMVLPAFFTLAQQKLLPENYLLIGDSRSDRTDDDFRDHVKDVLTEFGPHPDEGPWDDFSSRLRFAGGGFTPDDPGQLVDVVNKAREELGGSDGAANVQLIHYLALPPSAFIETTQALGAHDLAKGTRVVYEKPFGTSPQGFKDLDKAVHQVLDEEQVYRIDHFLGKEATQNLHVVRFANRLIHSVWSAEHVASVQIDAPETLDIDDRAKFYDATGALLDMVVTHLFQVAAEVAMDPPASMAAADLQAAREEVIGCFRPLDPAEVVLGQYDGYTDVEGIEKDSTTDTFVAARLWVDNDRWRGVPFLLRTGKRMAESTQRVSLILKDPSDGPLADATPTMGDVLNFTLKGNGSVDIELIVKKPGAGTELVPTDASIVLADIPDGDPLPPYVRLIHDVLEGDRSLFTRPDGLAHTWEVIEPVLDDRPPVKPYEQGSWGPAEAAALAEPGRWLLGQ</sequence>
<dbReference type="EC" id="1.1.1.49" evidence="7"/>
<evidence type="ECO:0000259" key="8">
    <source>
        <dbReference type="Pfam" id="PF00479"/>
    </source>
</evidence>
<comment type="catalytic activity">
    <reaction evidence="7">
        <text>D-glucose 6-phosphate + NADP(+) = 6-phospho-D-glucono-1,5-lactone + NADPH + H(+)</text>
        <dbReference type="Rhea" id="RHEA:15841"/>
        <dbReference type="ChEBI" id="CHEBI:15378"/>
        <dbReference type="ChEBI" id="CHEBI:57783"/>
        <dbReference type="ChEBI" id="CHEBI:57955"/>
        <dbReference type="ChEBI" id="CHEBI:58349"/>
        <dbReference type="ChEBI" id="CHEBI:61548"/>
        <dbReference type="EC" id="1.1.1.49"/>
    </reaction>
</comment>
<keyword evidence="5 7" id="KW-0560">Oxidoreductase</keyword>
<protein>
    <recommendedName>
        <fullName evidence="7">Glucose-6-phosphate 1-dehydrogenase</fullName>
        <shortName evidence="7">G6PD</shortName>
        <ecNumber evidence="7">1.1.1.49</ecNumber>
    </recommendedName>
</protein>
<feature type="binding site" evidence="7">
    <location>
        <position position="183"/>
    </location>
    <ligand>
        <name>substrate</name>
    </ligand>
</feature>
<evidence type="ECO:0000256" key="2">
    <source>
        <dbReference type="ARBA" id="ARBA00009975"/>
    </source>
</evidence>
<dbReference type="SUPFAM" id="SSF51735">
    <property type="entry name" value="NAD(P)-binding Rossmann-fold domains"/>
    <property type="match status" value="1"/>
</dbReference>
<feature type="binding site" evidence="7">
    <location>
        <position position="153"/>
    </location>
    <ligand>
        <name>NADP(+)</name>
        <dbReference type="ChEBI" id="CHEBI:58349"/>
    </ligand>
</feature>
<dbReference type="Gene3D" id="3.30.360.10">
    <property type="entry name" value="Dihydrodipicolinate Reductase, domain 2"/>
    <property type="match status" value="1"/>
</dbReference>
<feature type="binding site" evidence="7">
    <location>
        <position position="221"/>
    </location>
    <ligand>
        <name>substrate</name>
    </ligand>
</feature>
<dbReference type="UniPathway" id="UPA00115">
    <property type="reaction ID" value="UER00408"/>
</dbReference>
<evidence type="ECO:0000256" key="5">
    <source>
        <dbReference type="ARBA" id="ARBA00023002"/>
    </source>
</evidence>
<dbReference type="Gene3D" id="3.40.50.720">
    <property type="entry name" value="NAD(P)-binding Rossmann-like Domain"/>
    <property type="match status" value="1"/>
</dbReference>
<dbReference type="PANTHER" id="PTHR23429:SF0">
    <property type="entry name" value="GLUCOSE-6-PHOSPHATE 1-DEHYDROGENASE"/>
    <property type="match status" value="1"/>
</dbReference>
<name>A0A4U6QEM6_9ACTN</name>
<evidence type="ECO:0000259" key="9">
    <source>
        <dbReference type="Pfam" id="PF02781"/>
    </source>
</evidence>
<accession>A0A4U6QEM6</accession>
<comment type="caution">
    <text evidence="7">Lacks conserved residue(s) required for the propagation of feature annotation.</text>
</comment>
<feature type="binding site" evidence="7">
    <location>
        <begin position="14"/>
        <end position="21"/>
    </location>
    <ligand>
        <name>NADP(+)</name>
        <dbReference type="ChEBI" id="CHEBI:58349"/>
    </ligand>
</feature>
<evidence type="ECO:0000313" key="10">
    <source>
        <dbReference type="EMBL" id="TKV58442.1"/>
    </source>
</evidence>
<dbReference type="GO" id="GO:0005829">
    <property type="term" value="C:cytosol"/>
    <property type="evidence" value="ECO:0007669"/>
    <property type="project" value="TreeGrafter"/>
</dbReference>
<keyword evidence="4 7" id="KW-0521">NADP</keyword>
<dbReference type="Pfam" id="PF02781">
    <property type="entry name" value="G6PD_C"/>
    <property type="match status" value="1"/>
</dbReference>
<feature type="domain" description="Glucose-6-phosphate dehydrogenase NAD-binding" evidence="8">
    <location>
        <begin position="11"/>
        <end position="192"/>
    </location>
</feature>
<dbReference type="OrthoDB" id="9802739at2"/>
<evidence type="ECO:0000256" key="6">
    <source>
        <dbReference type="ARBA" id="ARBA00023277"/>
    </source>
</evidence>
<dbReference type="PIRSF" id="PIRSF000110">
    <property type="entry name" value="G6PD"/>
    <property type="match status" value="1"/>
</dbReference>
<dbReference type="InterPro" id="IPR019796">
    <property type="entry name" value="G6P_DH_AS"/>
</dbReference>